<dbReference type="RefSeq" id="XP_001415653.1">
    <property type="nucleotide sequence ID" value="XM_001415616.1"/>
</dbReference>
<evidence type="ECO:0000313" key="1">
    <source>
        <dbReference type="EMBL" id="ABO93945.1"/>
    </source>
</evidence>
<accession>A4RRZ8</accession>
<proteinExistence type="predicted"/>
<gene>
    <name evidence="1" type="ORF">OSTLU_92214</name>
</gene>
<dbReference type="GeneID" id="5000040"/>
<name>A4RRZ8_OSTLU</name>
<dbReference type="Proteomes" id="UP000001568">
    <property type="component" value="Chromosome 1"/>
</dbReference>
<dbReference type="AlphaFoldDB" id="A4RRZ8"/>
<reference evidence="1 2" key="1">
    <citation type="journal article" date="2007" name="Proc. Natl. Acad. Sci. U.S.A.">
        <title>The tiny eukaryote Ostreococcus provides genomic insights into the paradox of plankton speciation.</title>
        <authorList>
            <person name="Palenik B."/>
            <person name="Grimwood J."/>
            <person name="Aerts A."/>
            <person name="Rouze P."/>
            <person name="Salamov A."/>
            <person name="Putnam N."/>
            <person name="Dupont C."/>
            <person name="Jorgensen R."/>
            <person name="Derelle E."/>
            <person name="Rombauts S."/>
            <person name="Zhou K."/>
            <person name="Otillar R."/>
            <person name="Merchant S.S."/>
            <person name="Podell S."/>
            <person name="Gaasterland T."/>
            <person name="Napoli C."/>
            <person name="Gendler K."/>
            <person name="Manuell A."/>
            <person name="Tai V."/>
            <person name="Vallon O."/>
            <person name="Piganeau G."/>
            <person name="Jancek S."/>
            <person name="Heijde M."/>
            <person name="Jabbari K."/>
            <person name="Bowler C."/>
            <person name="Lohr M."/>
            <person name="Robbens S."/>
            <person name="Werner G."/>
            <person name="Dubchak I."/>
            <person name="Pazour G.J."/>
            <person name="Ren Q."/>
            <person name="Paulsen I."/>
            <person name="Delwiche C."/>
            <person name="Schmutz J."/>
            <person name="Rokhsar D."/>
            <person name="Van de Peer Y."/>
            <person name="Moreau H."/>
            <person name="Grigoriev I.V."/>
        </authorList>
    </citation>
    <scope>NUCLEOTIDE SEQUENCE [LARGE SCALE GENOMIC DNA]</scope>
    <source>
        <strain evidence="1 2">CCE9901</strain>
    </source>
</reference>
<dbReference type="OMA" id="CVACAAY"/>
<feature type="non-terminal residue" evidence="1">
    <location>
        <position position="1"/>
    </location>
</feature>
<sequence length="261" mass="25002">LARAAFAHASAGTATTISGFTAKSCGGTAQQYANSGASGTKTFTWTAPADLTSVSSVDISAGYAAGQGAVTRQTITLTRAPGAACATNQRVSSGACVACPAGSTRAAGDPVYGGDTTCTATLCATNERVSNNACVACAGSATNAAGDDATQSDTTCDGAACASNQHVSSSSCTACPAGTTRAAGDPVYGGDTTCTATACGANERVSNNACVACAAYTTNAAGDLANGGDTACDAASAAPAGPKFIVFALFTALACACARVA</sequence>
<keyword evidence="2" id="KW-1185">Reference proteome</keyword>
<protein>
    <submittedName>
        <fullName evidence="1">Uncharacterized protein</fullName>
    </submittedName>
</protein>
<dbReference type="HOGENOM" id="CLU_1067092_0_0_1"/>
<dbReference type="OrthoDB" id="10268124at2759"/>
<dbReference type="KEGG" id="olu:OSTLU_92214"/>
<organism evidence="1 2">
    <name type="scientific">Ostreococcus lucimarinus (strain CCE9901)</name>
    <dbReference type="NCBI Taxonomy" id="436017"/>
    <lineage>
        <taxon>Eukaryota</taxon>
        <taxon>Viridiplantae</taxon>
        <taxon>Chlorophyta</taxon>
        <taxon>Mamiellophyceae</taxon>
        <taxon>Mamiellales</taxon>
        <taxon>Bathycoccaceae</taxon>
        <taxon>Ostreococcus</taxon>
    </lineage>
</organism>
<evidence type="ECO:0000313" key="2">
    <source>
        <dbReference type="Proteomes" id="UP000001568"/>
    </source>
</evidence>
<dbReference type="EMBL" id="CP000581">
    <property type="protein sequence ID" value="ABO93945.1"/>
    <property type="molecule type" value="Genomic_DNA"/>
</dbReference>